<reference evidence="3 4" key="1">
    <citation type="submission" date="2020-08" db="EMBL/GenBank/DDBJ databases">
        <title>Oceanospirillum sp. nov. isolated from marine sediment.</title>
        <authorList>
            <person name="Ji X."/>
        </authorList>
    </citation>
    <scope>NUCLEOTIDE SEQUENCE [LARGE SCALE GENOMIC DNA]</scope>
    <source>
        <strain evidence="3 4">D5</strain>
    </source>
</reference>
<dbReference type="PANTHER" id="PTHR11895">
    <property type="entry name" value="TRANSAMIDASE"/>
    <property type="match status" value="1"/>
</dbReference>
<gene>
    <name evidence="3" type="ORF">H4O21_18305</name>
</gene>
<comment type="caution">
    <text evidence="3">The sequence shown here is derived from an EMBL/GenBank/DDBJ whole genome shotgun (WGS) entry which is preliminary data.</text>
</comment>
<dbReference type="PANTHER" id="PTHR11895:SF7">
    <property type="entry name" value="GLUTAMYL-TRNA(GLN) AMIDOTRANSFERASE SUBUNIT A, MITOCHONDRIAL"/>
    <property type="match status" value="1"/>
</dbReference>
<sequence length="499" mass="54150">MSKFLEYDNYDALGLAQLVRNGDISPEELLSEARARLNKIHTQLNIATYLPDDLSIPSVGTQSKDSIFCGVPFLVKDLMLPFKGMPLSNGTKAMRAFVSDENSAMANRLNECGLITFGKTTTSELGTLPLTKSMAFGNTLNPWNKKKNSGGSSGGSSVAVASRVVPMAYSSDGGGSIRLPASYCGIFGLKPSRGINPYEDMSEAWGGAVVSHVSTISVRDSAAYLDCITGNCLNHYQINKPVSGSYLHHTLCSSQQLTIGLITESPVGTHVHPECIKAAELAGQLCEKLGHRVLPAKWNFDGRELMRAFIAIVMHYTHQDVVNIAKLLEVDKDQLDIELNTRFMAVAGSGIKPEKLEQSFNIWKRACESLSALHQQFDVILTPTVATPPLESNALDPGIIEKLIMKGIIASGLGQRIVNDKSLDMAIDKSLYVTPFTPIANITGQPAMSVPLHWDHDGLPHGAHFMADIGNDGKLLMLAHQLEEICPWRGKLPVVNSCH</sequence>
<dbReference type="InterPro" id="IPR023631">
    <property type="entry name" value="Amidase_dom"/>
</dbReference>
<proteinExistence type="inferred from homology"/>
<keyword evidence="4" id="KW-1185">Reference proteome</keyword>
<feature type="domain" description="Amidase" evidence="2">
    <location>
        <begin position="30"/>
        <end position="476"/>
    </location>
</feature>
<organism evidence="3 4">
    <name type="scientific">Oceanospirillum sediminis</name>
    <dbReference type="NCBI Taxonomy" id="2760088"/>
    <lineage>
        <taxon>Bacteria</taxon>
        <taxon>Pseudomonadati</taxon>
        <taxon>Pseudomonadota</taxon>
        <taxon>Gammaproteobacteria</taxon>
        <taxon>Oceanospirillales</taxon>
        <taxon>Oceanospirillaceae</taxon>
        <taxon>Oceanospirillum</taxon>
    </lineage>
</organism>
<dbReference type="GO" id="GO:0003824">
    <property type="term" value="F:catalytic activity"/>
    <property type="evidence" value="ECO:0007669"/>
    <property type="project" value="InterPro"/>
</dbReference>
<name>A0A839IUE6_9GAMM</name>
<dbReference type="AlphaFoldDB" id="A0A839IUE6"/>
<dbReference type="RefSeq" id="WP_182810332.1">
    <property type="nucleotide sequence ID" value="NZ_JACJFM010000030.1"/>
</dbReference>
<evidence type="ECO:0000313" key="4">
    <source>
        <dbReference type="Proteomes" id="UP000565262"/>
    </source>
</evidence>
<evidence type="ECO:0000259" key="2">
    <source>
        <dbReference type="Pfam" id="PF01425"/>
    </source>
</evidence>
<comment type="similarity">
    <text evidence="1">Belongs to the amidase family.</text>
</comment>
<dbReference type="InterPro" id="IPR036928">
    <property type="entry name" value="AS_sf"/>
</dbReference>
<dbReference type="Pfam" id="PF01425">
    <property type="entry name" value="Amidase"/>
    <property type="match status" value="1"/>
</dbReference>
<dbReference type="EMBL" id="JACJFM010000030">
    <property type="protein sequence ID" value="MBB1488561.1"/>
    <property type="molecule type" value="Genomic_DNA"/>
</dbReference>
<evidence type="ECO:0000313" key="3">
    <source>
        <dbReference type="EMBL" id="MBB1488561.1"/>
    </source>
</evidence>
<dbReference type="SUPFAM" id="SSF75304">
    <property type="entry name" value="Amidase signature (AS) enzymes"/>
    <property type="match status" value="1"/>
</dbReference>
<dbReference type="Proteomes" id="UP000565262">
    <property type="component" value="Unassembled WGS sequence"/>
</dbReference>
<protein>
    <submittedName>
        <fullName evidence="3">Amidase</fullName>
    </submittedName>
</protein>
<dbReference type="InterPro" id="IPR000120">
    <property type="entry name" value="Amidase"/>
</dbReference>
<accession>A0A839IUE6</accession>
<dbReference type="Gene3D" id="3.90.1300.10">
    <property type="entry name" value="Amidase signature (AS) domain"/>
    <property type="match status" value="1"/>
</dbReference>
<evidence type="ECO:0000256" key="1">
    <source>
        <dbReference type="ARBA" id="ARBA00009199"/>
    </source>
</evidence>